<comment type="similarity">
    <text evidence="2">Belongs to the glycosyltransferase 28 family.</text>
</comment>
<evidence type="ECO:0000259" key="5">
    <source>
        <dbReference type="Pfam" id="PF04101"/>
    </source>
</evidence>
<feature type="domain" description="Glycosyl transferase family 28 C-terminal" evidence="5">
    <location>
        <begin position="207"/>
        <end position="325"/>
    </location>
</feature>
<dbReference type="InterPro" id="IPR007235">
    <property type="entry name" value="Glyco_trans_28_C"/>
</dbReference>
<dbReference type="RefSeq" id="WP_009525704.1">
    <property type="nucleotide sequence ID" value="NZ_JBQMYZ010000027.1"/>
</dbReference>
<reference evidence="7 8" key="1">
    <citation type="submission" date="2011-08" db="EMBL/GenBank/DDBJ databases">
        <title>The Genome Sequence of Eubacteriaceae bacterium ACC19a.</title>
        <authorList>
            <consortium name="The Broad Institute Genome Sequencing Platform"/>
            <person name="Earl A."/>
            <person name="Ward D."/>
            <person name="Feldgarden M."/>
            <person name="Gevers D."/>
            <person name="Sizova M."/>
            <person name="Hazen A."/>
            <person name="Epstein S."/>
            <person name="Young S.K."/>
            <person name="Zeng Q."/>
            <person name="Gargeya S."/>
            <person name="Fitzgerald M."/>
            <person name="Haas B."/>
            <person name="Abouelleil A."/>
            <person name="Alvarado L."/>
            <person name="Arachchi H.M."/>
            <person name="Berlin A."/>
            <person name="Brown A."/>
            <person name="Chapman S.B."/>
            <person name="Chen Z."/>
            <person name="Dunbar C."/>
            <person name="Freedman E."/>
            <person name="Gearin G."/>
            <person name="Gellesch M."/>
            <person name="Goldberg J."/>
            <person name="Griggs A."/>
            <person name="Gujja S."/>
            <person name="Heiman D."/>
            <person name="Howarth C."/>
            <person name="Larson L."/>
            <person name="Lui A."/>
            <person name="MacDonald P.J.P."/>
            <person name="Montmayeur A."/>
            <person name="Murphy C."/>
            <person name="Neiman D."/>
            <person name="Pearson M."/>
            <person name="Priest M."/>
            <person name="Roberts A."/>
            <person name="Saif S."/>
            <person name="Shea T."/>
            <person name="Shenoy N."/>
            <person name="Sisk P."/>
            <person name="Stolte C."/>
            <person name="Sykes S."/>
            <person name="Wortman J."/>
            <person name="Nusbaum C."/>
            <person name="Birren B."/>
        </authorList>
    </citation>
    <scope>NUCLEOTIDE SEQUENCE [LARGE SCALE GENOMIC DNA]</scope>
    <source>
        <strain evidence="7 8">ACC19a</strain>
    </source>
</reference>
<sequence>MQKKVMILTASTGGGHNKASNAIKKQLDILNIESEIVDSLKDIGKVGRLLNIMISGGYEKSAQYIPKVYGTAYNASDGKFIRKTFDWNFIISYMERNILKKIEEENITHIITTHAFPGIAVSNLKEKEKINIPLYSLITDYTVHVAHVAKDIDKYIVAHEDTGVLLKSFKVEQEKIYPLGIPIDMKDYDISDTKRWKAEKDIDDKFTVLIMGGSFGAGDIISVYKQIENLHEDINIIVICGRNEHLKERLERRIYRKKPKNKTVVVGFTDEIERYYQISDVIITKPGGLTITECIHEELPMIIPFFIPGQEEGNRDFLVNNQMALYTSRYFSLDMLIKCVIENPEKLEIIKSSMRRNKKIDTAKKIAELFL</sequence>
<evidence type="ECO:0000256" key="1">
    <source>
        <dbReference type="ARBA" id="ARBA00004370"/>
    </source>
</evidence>
<dbReference type="GO" id="GO:0009247">
    <property type="term" value="P:glycolipid biosynthetic process"/>
    <property type="evidence" value="ECO:0007669"/>
    <property type="project" value="InterPro"/>
</dbReference>
<accession>G9WZ73</accession>
<organism evidence="7 8">
    <name type="scientific">Peptoanaerobacter stomatis</name>
    <dbReference type="NCBI Taxonomy" id="796937"/>
    <lineage>
        <taxon>Bacteria</taxon>
        <taxon>Bacillati</taxon>
        <taxon>Bacillota</taxon>
        <taxon>Clostridia</taxon>
        <taxon>Peptostreptococcales</taxon>
        <taxon>Filifactoraceae</taxon>
        <taxon>Peptoanaerobacter</taxon>
    </lineage>
</organism>
<feature type="domain" description="Diacylglycerol glucosyltransferase N-terminal" evidence="6">
    <location>
        <begin position="16"/>
        <end position="183"/>
    </location>
</feature>
<comment type="caution">
    <text evidence="7">The sequence shown here is derived from an EMBL/GenBank/DDBJ whole genome shotgun (WGS) entry which is preliminary data.</text>
</comment>
<dbReference type="HOGENOM" id="CLU_028367_0_1_9"/>
<dbReference type="InterPro" id="IPR009695">
    <property type="entry name" value="Diacylglyc_glucosyltr_N"/>
</dbReference>
<dbReference type="Gene3D" id="3.40.50.2000">
    <property type="entry name" value="Glycogen Phosphorylase B"/>
    <property type="match status" value="1"/>
</dbReference>
<dbReference type="Proteomes" id="UP000006437">
    <property type="component" value="Unassembled WGS sequence"/>
</dbReference>
<evidence type="ECO:0000256" key="2">
    <source>
        <dbReference type="ARBA" id="ARBA00006962"/>
    </source>
</evidence>
<evidence type="ECO:0000313" key="8">
    <source>
        <dbReference type="Proteomes" id="UP000006437"/>
    </source>
</evidence>
<evidence type="ECO:0000256" key="3">
    <source>
        <dbReference type="ARBA" id="ARBA00022676"/>
    </source>
</evidence>
<dbReference type="BioCyc" id="EBAC796937-HMP:GMGH-1479-MONOMER"/>
<dbReference type="EMBL" id="AFZE01000006">
    <property type="protein sequence ID" value="EHL16049.1"/>
    <property type="molecule type" value="Genomic_DNA"/>
</dbReference>
<dbReference type="InterPro" id="IPR050519">
    <property type="entry name" value="Glycosyltransf_28_UgtP"/>
</dbReference>
<dbReference type="PATRIC" id="fig|796937.3.peg.670"/>
<dbReference type="SUPFAM" id="SSF53756">
    <property type="entry name" value="UDP-Glycosyltransferase/glycogen phosphorylase"/>
    <property type="match status" value="1"/>
</dbReference>
<evidence type="ECO:0000259" key="6">
    <source>
        <dbReference type="Pfam" id="PF06925"/>
    </source>
</evidence>
<dbReference type="PANTHER" id="PTHR43025">
    <property type="entry name" value="MONOGALACTOSYLDIACYLGLYCEROL SYNTHASE"/>
    <property type="match status" value="1"/>
</dbReference>
<name>G9WZ73_9FIRM</name>
<keyword evidence="4" id="KW-0808">Transferase</keyword>
<evidence type="ECO:0000256" key="4">
    <source>
        <dbReference type="ARBA" id="ARBA00022679"/>
    </source>
</evidence>
<protein>
    <recommendedName>
        <fullName evidence="9">Monogalactosyldiacylglycerol synthase, C-terminal domain protein</fullName>
    </recommendedName>
</protein>
<dbReference type="GO" id="GO:0016020">
    <property type="term" value="C:membrane"/>
    <property type="evidence" value="ECO:0007669"/>
    <property type="project" value="UniProtKB-SubCell"/>
</dbReference>
<dbReference type="PANTHER" id="PTHR43025:SF3">
    <property type="entry name" value="MONOGALACTOSYLDIACYLGLYCEROL SYNTHASE 1, CHLOROPLASTIC"/>
    <property type="match status" value="1"/>
</dbReference>
<keyword evidence="3" id="KW-0328">Glycosyltransferase</keyword>
<dbReference type="GO" id="GO:0016758">
    <property type="term" value="F:hexosyltransferase activity"/>
    <property type="evidence" value="ECO:0007669"/>
    <property type="project" value="InterPro"/>
</dbReference>
<evidence type="ECO:0008006" key="9">
    <source>
        <dbReference type="Google" id="ProtNLM"/>
    </source>
</evidence>
<dbReference type="Pfam" id="PF06925">
    <property type="entry name" value="MGDG_synth"/>
    <property type="match status" value="1"/>
</dbReference>
<evidence type="ECO:0000313" key="7">
    <source>
        <dbReference type="EMBL" id="EHL16049.1"/>
    </source>
</evidence>
<comment type="subcellular location">
    <subcellularLocation>
        <location evidence="1">Membrane</location>
    </subcellularLocation>
</comment>
<dbReference type="Pfam" id="PF04101">
    <property type="entry name" value="Glyco_tran_28_C"/>
    <property type="match status" value="1"/>
</dbReference>
<dbReference type="AlphaFoldDB" id="G9WZ73"/>
<gene>
    <name evidence="7" type="ORF">HMPREF9629_01474</name>
</gene>
<proteinExistence type="inferred from homology"/>